<evidence type="ECO:0000313" key="3">
    <source>
        <dbReference type="Proteomes" id="UP000035909"/>
    </source>
</evidence>
<dbReference type="GO" id="GO:0003677">
    <property type="term" value="F:DNA binding"/>
    <property type="evidence" value="ECO:0007669"/>
    <property type="project" value="InterPro"/>
</dbReference>
<comment type="caution">
    <text evidence="2">The sequence shown here is derived from an EMBL/GenBank/DDBJ whole genome shotgun (WGS) entry which is preliminary data.</text>
</comment>
<name>A0A0J1GZD5_9GAMM</name>
<dbReference type="AlphaFoldDB" id="A0A0J1GZD5"/>
<dbReference type="PANTHER" id="PTHR42785">
    <property type="entry name" value="DNA TOPOISOMERASE, TYPE IA, CORE"/>
    <property type="match status" value="1"/>
</dbReference>
<dbReference type="STRING" id="320778.ABT57_22280"/>
<dbReference type="InterPro" id="IPR000380">
    <property type="entry name" value="Topo_IA"/>
</dbReference>
<dbReference type="RefSeq" id="WP_047887465.1">
    <property type="nucleotide sequence ID" value="NZ_CP071325.1"/>
</dbReference>
<dbReference type="PANTHER" id="PTHR42785:SF1">
    <property type="entry name" value="DNA TOPOISOMERASE"/>
    <property type="match status" value="1"/>
</dbReference>
<dbReference type="Proteomes" id="UP000035909">
    <property type="component" value="Unassembled WGS sequence"/>
</dbReference>
<reference evidence="2 3" key="1">
    <citation type="submission" date="2015-05" db="EMBL/GenBank/DDBJ databases">
        <title>Photobacterium galathea sp. nov.</title>
        <authorList>
            <person name="Machado H."/>
            <person name="Gram L."/>
        </authorList>
    </citation>
    <scope>NUCLEOTIDE SEQUENCE [LARGE SCALE GENOMIC DNA]</scope>
    <source>
        <strain evidence="2 3">DSM 22954</strain>
    </source>
</reference>
<feature type="domain" description="DNA topoisomerase type IA zn finger" evidence="1">
    <location>
        <begin position="113"/>
        <end position="149"/>
    </location>
</feature>
<accession>A0A0J1GZD5</accession>
<dbReference type="GO" id="GO:0005694">
    <property type="term" value="C:chromosome"/>
    <property type="evidence" value="ECO:0007669"/>
    <property type="project" value="InterPro"/>
</dbReference>
<dbReference type="PATRIC" id="fig|320778.3.peg.4778"/>
<protein>
    <submittedName>
        <fullName evidence="2">DNA topoisomerase</fullName>
    </submittedName>
</protein>
<keyword evidence="3" id="KW-1185">Reference proteome</keyword>
<feature type="domain" description="DNA topoisomerase type IA zn finger" evidence="1">
    <location>
        <begin position="21"/>
        <end position="57"/>
    </location>
</feature>
<organism evidence="2 3">
    <name type="scientific">Photobacterium ganghwense</name>
    <dbReference type="NCBI Taxonomy" id="320778"/>
    <lineage>
        <taxon>Bacteria</taxon>
        <taxon>Pseudomonadati</taxon>
        <taxon>Pseudomonadota</taxon>
        <taxon>Gammaproteobacteria</taxon>
        <taxon>Vibrionales</taxon>
        <taxon>Vibrionaceae</taxon>
        <taxon>Photobacterium</taxon>
    </lineage>
</organism>
<gene>
    <name evidence="2" type="ORF">ABT57_22280</name>
</gene>
<dbReference type="GO" id="GO:0003917">
    <property type="term" value="F:DNA topoisomerase type I (single strand cut, ATP-independent) activity"/>
    <property type="evidence" value="ECO:0007669"/>
    <property type="project" value="InterPro"/>
</dbReference>
<dbReference type="GO" id="GO:0006265">
    <property type="term" value="P:DNA topological change"/>
    <property type="evidence" value="ECO:0007669"/>
    <property type="project" value="InterPro"/>
</dbReference>
<evidence type="ECO:0000313" key="2">
    <source>
        <dbReference type="EMBL" id="KLV05001.1"/>
    </source>
</evidence>
<evidence type="ECO:0000259" key="1">
    <source>
        <dbReference type="Pfam" id="PF01396"/>
    </source>
</evidence>
<keyword evidence="2" id="KW-0413">Isomerase</keyword>
<dbReference type="InterPro" id="IPR013498">
    <property type="entry name" value="Topo_IA_Znf"/>
</dbReference>
<dbReference type="SUPFAM" id="SSF57783">
    <property type="entry name" value="Zinc beta-ribbon"/>
    <property type="match status" value="2"/>
</dbReference>
<dbReference type="EMBL" id="LDOU01000028">
    <property type="protein sequence ID" value="KLV05001.1"/>
    <property type="molecule type" value="Genomic_DNA"/>
</dbReference>
<sequence length="202" mass="22213">MSDRTNEPLFTAHEHALERENLCPQCGAALVMKHGKRGPFLGCASYPACDYIKPLHHNDGHIVKHLATPCPDCGEELVLRQGRYGMFIGCSAYPVCQHIESPEKKAQATQLGCPDCGKGHLVERKSRYGKVFYACDQYPSCRFAVNLKPVAGVCQQCAYPLLVEKKLASGVRLQCADRRCHAYQDAVSQAPEHGETGEPDIG</sequence>
<dbReference type="Pfam" id="PF01396">
    <property type="entry name" value="Zn_ribbon_Top1"/>
    <property type="match status" value="3"/>
</dbReference>
<feature type="domain" description="DNA topoisomerase type IA zn finger" evidence="1">
    <location>
        <begin position="70"/>
        <end position="104"/>
    </location>
</feature>
<dbReference type="OrthoDB" id="6412825at2"/>
<dbReference type="Gene3D" id="3.30.65.10">
    <property type="entry name" value="Bacterial Topoisomerase I, domain 1"/>
    <property type="match status" value="3"/>
</dbReference>
<proteinExistence type="predicted"/>